<dbReference type="PANTHER" id="PTHR14207">
    <property type="entry name" value="STEROL ISOMERASE"/>
    <property type="match status" value="1"/>
</dbReference>
<feature type="transmembrane region" description="Helical" evidence="7">
    <location>
        <begin position="20"/>
        <end position="42"/>
    </location>
</feature>
<dbReference type="AlphaFoldDB" id="A0A9W8YNM5"/>
<evidence type="ECO:0000259" key="8">
    <source>
        <dbReference type="PROSITE" id="PS51751"/>
    </source>
</evidence>
<dbReference type="GO" id="GO:0016020">
    <property type="term" value="C:membrane"/>
    <property type="evidence" value="ECO:0007669"/>
    <property type="project" value="UniProtKB-SubCell"/>
</dbReference>
<gene>
    <name evidence="9" type="ORF">N0V93_006665</name>
</gene>
<evidence type="ECO:0000256" key="7">
    <source>
        <dbReference type="SAM" id="Phobius"/>
    </source>
</evidence>
<keyword evidence="10" id="KW-1185">Reference proteome</keyword>
<evidence type="ECO:0000256" key="2">
    <source>
        <dbReference type="ARBA" id="ARBA00008337"/>
    </source>
</evidence>
<keyword evidence="3 6" id="KW-0812">Transmembrane</keyword>
<evidence type="ECO:0000256" key="5">
    <source>
        <dbReference type="ARBA" id="ARBA00023136"/>
    </source>
</evidence>
<feature type="transmembrane region" description="Helical" evidence="7">
    <location>
        <begin position="54"/>
        <end position="73"/>
    </location>
</feature>
<evidence type="ECO:0000256" key="4">
    <source>
        <dbReference type="ARBA" id="ARBA00022989"/>
    </source>
</evidence>
<dbReference type="OrthoDB" id="5415655at2759"/>
<evidence type="ECO:0000256" key="1">
    <source>
        <dbReference type="ARBA" id="ARBA00004141"/>
    </source>
</evidence>
<dbReference type="GO" id="GO:0047750">
    <property type="term" value="F:cholestenol delta-isomerase activity"/>
    <property type="evidence" value="ECO:0007669"/>
    <property type="project" value="InterPro"/>
</dbReference>
<name>A0A9W8YNM5_9PEZI</name>
<protein>
    <recommendedName>
        <fullName evidence="8">EXPERA domain-containing protein</fullName>
    </recommendedName>
</protein>
<evidence type="ECO:0000256" key="3">
    <source>
        <dbReference type="ARBA" id="ARBA00022692"/>
    </source>
</evidence>
<evidence type="ECO:0000313" key="10">
    <source>
        <dbReference type="Proteomes" id="UP001140453"/>
    </source>
</evidence>
<proteinExistence type="inferred from homology"/>
<dbReference type="Proteomes" id="UP001140453">
    <property type="component" value="Unassembled WGS sequence"/>
</dbReference>
<reference evidence="9" key="1">
    <citation type="submission" date="2022-10" db="EMBL/GenBank/DDBJ databases">
        <title>Tapping the CABI collections for fungal endophytes: first genome assemblies for Collariella, Neodidymelliopsis, Ascochyta clinopodiicola, Didymella pomorum, Didymosphaeria variabile, Neocosmospora piperis and Neocucurbitaria cava.</title>
        <authorList>
            <person name="Hill R."/>
        </authorList>
    </citation>
    <scope>NUCLEOTIDE SEQUENCE</scope>
    <source>
        <strain evidence="9">IMI 355082</strain>
    </source>
</reference>
<evidence type="ECO:0000313" key="9">
    <source>
        <dbReference type="EMBL" id="KAJ4389202.1"/>
    </source>
</evidence>
<feature type="transmembrane region" description="Helical" evidence="7">
    <location>
        <begin position="171"/>
        <end position="192"/>
    </location>
</feature>
<feature type="transmembrane region" description="Helical" evidence="7">
    <location>
        <begin position="204"/>
        <end position="226"/>
    </location>
</feature>
<feature type="transmembrane region" description="Helical" evidence="7">
    <location>
        <begin position="139"/>
        <end position="159"/>
    </location>
</feature>
<dbReference type="GO" id="GO:0005783">
    <property type="term" value="C:endoplasmic reticulum"/>
    <property type="evidence" value="ECO:0007669"/>
    <property type="project" value="TreeGrafter"/>
</dbReference>
<organism evidence="9 10">
    <name type="scientific">Gnomoniopsis smithogilvyi</name>
    <dbReference type="NCBI Taxonomy" id="1191159"/>
    <lineage>
        <taxon>Eukaryota</taxon>
        <taxon>Fungi</taxon>
        <taxon>Dikarya</taxon>
        <taxon>Ascomycota</taxon>
        <taxon>Pezizomycotina</taxon>
        <taxon>Sordariomycetes</taxon>
        <taxon>Sordariomycetidae</taxon>
        <taxon>Diaporthales</taxon>
        <taxon>Gnomoniaceae</taxon>
        <taxon>Gnomoniopsis</taxon>
    </lineage>
</organism>
<dbReference type="PROSITE" id="PS51751">
    <property type="entry name" value="EXPERA"/>
    <property type="match status" value="1"/>
</dbReference>
<evidence type="ECO:0000256" key="6">
    <source>
        <dbReference type="PROSITE-ProRule" id="PRU01087"/>
    </source>
</evidence>
<dbReference type="InterPro" id="IPR007905">
    <property type="entry name" value="EBP"/>
</dbReference>
<dbReference type="GO" id="GO:0016125">
    <property type="term" value="P:sterol metabolic process"/>
    <property type="evidence" value="ECO:0007669"/>
    <property type="project" value="InterPro"/>
</dbReference>
<accession>A0A9W8YNM5</accession>
<comment type="similarity">
    <text evidence="2">Belongs to the EBP family.</text>
</comment>
<keyword evidence="4 6" id="KW-1133">Transmembrane helix</keyword>
<comment type="subcellular location">
    <subcellularLocation>
        <location evidence="1">Membrane</location>
        <topology evidence="1">Multi-pass membrane protein</topology>
    </subcellularLocation>
</comment>
<dbReference type="PANTHER" id="PTHR14207:SF1">
    <property type="entry name" value="EMOPAMIL-BINDING PROTEIN-LIKE"/>
    <property type="match status" value="1"/>
</dbReference>
<dbReference type="EMBL" id="JAPEVB010000004">
    <property type="protein sequence ID" value="KAJ4389202.1"/>
    <property type="molecule type" value="Genomic_DNA"/>
</dbReference>
<feature type="domain" description="EXPERA" evidence="8">
    <location>
        <begin position="49"/>
        <end position="225"/>
    </location>
</feature>
<sequence length="254" mass="28181">MSNTSTAGSSLPPDLFDTTTLISLASTVAILAVAYGTSLKALSPSTPASYRFLFIWHLFDAGIHFFLEGSFLYHCLFSWKSLDEITAREAQSAYPTQRGYLGHDDRIWGSQAAGDNPFAQLWMVYARADKRWAGADTGVISLELLTVLVVAPLACLVCYDIAKKNPRANILMTIIATAELYGGFMTFCPEWLTGNQYLDGSNFMYLWVYLVFFNMLWVFIPAYAIYVSWGAFSAAFQAQGAKVVVTVKETKKSK</sequence>
<dbReference type="Pfam" id="PF05241">
    <property type="entry name" value="EBP"/>
    <property type="match status" value="1"/>
</dbReference>
<comment type="caution">
    <text evidence="9">The sequence shown here is derived from an EMBL/GenBank/DDBJ whole genome shotgun (WGS) entry which is preliminary data.</text>
</comment>
<keyword evidence="5 6" id="KW-0472">Membrane</keyword>
<dbReference type="InterPro" id="IPR033118">
    <property type="entry name" value="EXPERA"/>
</dbReference>